<dbReference type="SUPFAM" id="SSF55166">
    <property type="entry name" value="Hedgehog/DD-peptidase"/>
    <property type="match status" value="1"/>
</dbReference>
<sequence length="663" mass="75080">MSKKGISQIKGPAEIRLGETAYYEVSRIYDIDDKKKVDAARWKLYALDFKHHDNWRELTPKAGTPPKIGYRVPVIVTNQSLVGSELMLEAYIYEPEKRIPPGLRIKVLPGLKKRISRVELFKADNSPIKEDTVMKYGQTIKVKVYTENMQGEMVKLSLYEDDAQGGGDSPKNKNNRVAHITKALNKKGFLWHEFKLNIDFTKIANAVMDGSHDKLHEYYVVVETAEHKSVSKNVEVQNPDYIFSQTVSSGVDTEKTYGETLIEEVVIKGKYKKQPGINPHVNTGNQVATVFEPDEKKKDDKCACKQYDLIWGDKIGCNERKKIVEVAKSLNVNPNWLMTIIALETAETFNPSIDNGIGYVGLIQFGSGAAKDIGTDQKKLVKMSFVDQMDYVEKHLTKSKIKYKTLADLYLAVLYPSACGHGSERDYIVLEGTAYKKNPFFFKEDDEWTTKVIKGKIKKVRSPKDNGKTYVWEVALAAQEVYAKGLINKEKRFSCNAGKKMEIPKEGNCVDTWDKSTNGKIEKLHPKIRCAAKNFINEVEKTMGIQLRIIQGYRTYAEQNDLYAQGRTKGGSKVTNAKGGQSNHNFGLAIDVAEIKNGRIDWAEQETVLPKIAPIGKKWGFDWGGDWKSLKDKPHFEMMFGKSLSELRKLYEDNNNDPTKIPL</sequence>
<dbReference type="STRING" id="311333.SAMN05421664_0932"/>
<dbReference type="InterPro" id="IPR023346">
    <property type="entry name" value="Lysozyme-like_dom_sf"/>
</dbReference>
<dbReference type="Pfam" id="PF13539">
    <property type="entry name" value="Peptidase_M15_4"/>
    <property type="match status" value="1"/>
</dbReference>
<dbReference type="EMBL" id="FNKL01000001">
    <property type="protein sequence ID" value="SDQ18491.1"/>
    <property type="molecule type" value="Genomic_DNA"/>
</dbReference>
<dbReference type="SUPFAM" id="SSF53955">
    <property type="entry name" value="Lysozyme-like"/>
    <property type="match status" value="1"/>
</dbReference>
<evidence type="ECO:0000259" key="1">
    <source>
        <dbReference type="Pfam" id="PF13539"/>
    </source>
</evidence>
<name>A0A1H0YU88_9FLAO</name>
<dbReference type="GO" id="GO:0004180">
    <property type="term" value="F:carboxypeptidase activity"/>
    <property type="evidence" value="ECO:0007669"/>
    <property type="project" value="UniProtKB-KW"/>
</dbReference>
<evidence type="ECO:0000313" key="2">
    <source>
        <dbReference type="EMBL" id="SDQ18491.1"/>
    </source>
</evidence>
<evidence type="ECO:0000313" key="3">
    <source>
        <dbReference type="Proteomes" id="UP000199627"/>
    </source>
</evidence>
<dbReference type="RefSeq" id="WP_089754041.1">
    <property type="nucleotide sequence ID" value="NZ_FNKL01000001.1"/>
</dbReference>
<reference evidence="3" key="1">
    <citation type="submission" date="2016-10" db="EMBL/GenBank/DDBJ databases">
        <authorList>
            <person name="Varghese N."/>
            <person name="Submissions S."/>
        </authorList>
    </citation>
    <scope>NUCLEOTIDE SEQUENCE [LARGE SCALE GENOMIC DNA]</scope>
    <source>
        <strain evidence="3">DSM 17072</strain>
    </source>
</reference>
<feature type="domain" description="Peptidase M15C" evidence="1">
    <location>
        <begin position="576"/>
        <end position="638"/>
    </location>
</feature>
<keyword evidence="2" id="KW-0378">Hydrolase</keyword>
<protein>
    <submittedName>
        <fullName evidence="2">D-alanyl-D-alanine carboxypeptidase</fullName>
    </submittedName>
</protein>
<keyword evidence="2" id="KW-0121">Carboxypeptidase</keyword>
<keyword evidence="2" id="KW-0645">Protease</keyword>
<dbReference type="InterPro" id="IPR009045">
    <property type="entry name" value="Zn_M74/Hedgehog-like"/>
</dbReference>
<dbReference type="InterPro" id="IPR039561">
    <property type="entry name" value="Peptidase_M15C"/>
</dbReference>
<gene>
    <name evidence="2" type="ORF">SAMN05421664_0932</name>
</gene>
<accession>A0A1H0YU88</accession>
<dbReference type="Proteomes" id="UP000199627">
    <property type="component" value="Unassembled WGS sequence"/>
</dbReference>
<dbReference type="CDD" id="cd14845">
    <property type="entry name" value="L-Ala-D-Glu_peptidase_like"/>
    <property type="match status" value="1"/>
</dbReference>
<keyword evidence="3" id="KW-1185">Reference proteome</keyword>
<dbReference type="AlphaFoldDB" id="A0A1H0YU88"/>
<dbReference type="OrthoDB" id="1183903at2"/>
<proteinExistence type="predicted"/>
<organism evidence="2 3">
    <name type="scientific">Chryseobacterium soldanellicola</name>
    <dbReference type="NCBI Taxonomy" id="311333"/>
    <lineage>
        <taxon>Bacteria</taxon>
        <taxon>Pseudomonadati</taxon>
        <taxon>Bacteroidota</taxon>
        <taxon>Flavobacteriia</taxon>
        <taxon>Flavobacteriales</taxon>
        <taxon>Weeksellaceae</taxon>
        <taxon>Chryseobacterium group</taxon>
        <taxon>Chryseobacterium</taxon>
    </lineage>
</organism>
<dbReference type="Gene3D" id="3.30.1380.10">
    <property type="match status" value="1"/>
</dbReference>